<name>A0A9W9FAV9_9EURO</name>
<evidence type="ECO:0000256" key="8">
    <source>
        <dbReference type="SAM" id="SignalP"/>
    </source>
</evidence>
<keyword evidence="8" id="KW-0732">Signal</keyword>
<gene>
    <name evidence="10" type="ORF">N7456_007509</name>
</gene>
<comment type="similarity">
    <text evidence="6">Belongs to the polysaccharide monooxygenase AA13 family.</text>
</comment>
<dbReference type="Proteomes" id="UP001149165">
    <property type="component" value="Unassembled WGS sequence"/>
</dbReference>
<feature type="domain" description="Chitin-binding type-4" evidence="9">
    <location>
        <begin position="24"/>
        <end position="192"/>
    </location>
</feature>
<feature type="signal peptide" evidence="8">
    <location>
        <begin position="1"/>
        <end position="23"/>
    </location>
</feature>
<evidence type="ECO:0000256" key="1">
    <source>
        <dbReference type="ARBA" id="ARBA00001973"/>
    </source>
</evidence>
<evidence type="ECO:0000259" key="9">
    <source>
        <dbReference type="Pfam" id="PF03067"/>
    </source>
</evidence>
<reference evidence="10" key="2">
    <citation type="journal article" date="2023" name="IMA Fungus">
        <title>Comparative genomic study of the Penicillium genus elucidates a diverse pangenome and 15 lateral gene transfer events.</title>
        <authorList>
            <person name="Petersen C."/>
            <person name="Sorensen T."/>
            <person name="Nielsen M.R."/>
            <person name="Sondergaard T.E."/>
            <person name="Sorensen J.L."/>
            <person name="Fitzpatrick D.A."/>
            <person name="Frisvad J.C."/>
            <person name="Nielsen K.L."/>
        </authorList>
    </citation>
    <scope>NUCLEOTIDE SEQUENCE</scope>
    <source>
        <strain evidence="10">IBT 30069</strain>
    </source>
</reference>
<evidence type="ECO:0000256" key="2">
    <source>
        <dbReference type="ARBA" id="ARBA00022723"/>
    </source>
</evidence>
<keyword evidence="4" id="KW-1015">Disulfide bond</keyword>
<proteinExistence type="inferred from homology"/>
<feature type="chain" id="PRO_5040757708" evidence="8">
    <location>
        <begin position="24"/>
        <end position="312"/>
    </location>
</feature>
<reference evidence="10" key="1">
    <citation type="submission" date="2022-11" db="EMBL/GenBank/DDBJ databases">
        <authorList>
            <person name="Petersen C."/>
        </authorList>
    </citation>
    <scope>NUCLEOTIDE SEQUENCE</scope>
    <source>
        <strain evidence="10">IBT 30069</strain>
    </source>
</reference>
<accession>A0A9W9FAV9</accession>
<keyword evidence="2" id="KW-0479">Metal-binding</keyword>
<feature type="compositionally biased region" description="Low complexity" evidence="7">
    <location>
        <begin position="202"/>
        <end position="239"/>
    </location>
</feature>
<dbReference type="Gene3D" id="2.70.50.70">
    <property type="match status" value="1"/>
</dbReference>
<organism evidence="10 11">
    <name type="scientific">Penicillium angulare</name>
    <dbReference type="NCBI Taxonomy" id="116970"/>
    <lineage>
        <taxon>Eukaryota</taxon>
        <taxon>Fungi</taxon>
        <taxon>Dikarya</taxon>
        <taxon>Ascomycota</taxon>
        <taxon>Pezizomycotina</taxon>
        <taxon>Eurotiomycetes</taxon>
        <taxon>Eurotiomycetidae</taxon>
        <taxon>Eurotiales</taxon>
        <taxon>Aspergillaceae</taxon>
        <taxon>Penicillium</taxon>
    </lineage>
</organism>
<comment type="cofactor">
    <cofactor evidence="1">
        <name>Cu(2+)</name>
        <dbReference type="ChEBI" id="CHEBI:29036"/>
    </cofactor>
</comment>
<evidence type="ECO:0000313" key="10">
    <source>
        <dbReference type="EMBL" id="KAJ5096788.1"/>
    </source>
</evidence>
<dbReference type="InterPro" id="IPR004302">
    <property type="entry name" value="Cellulose/chitin-bd_N"/>
</dbReference>
<evidence type="ECO:0000256" key="4">
    <source>
        <dbReference type="ARBA" id="ARBA00023157"/>
    </source>
</evidence>
<evidence type="ECO:0000256" key="7">
    <source>
        <dbReference type="SAM" id="MobiDB-lite"/>
    </source>
</evidence>
<dbReference type="OrthoDB" id="120613at2759"/>
<evidence type="ECO:0000256" key="6">
    <source>
        <dbReference type="ARBA" id="ARBA00034311"/>
    </source>
</evidence>
<dbReference type="GO" id="GO:0046872">
    <property type="term" value="F:metal ion binding"/>
    <property type="evidence" value="ECO:0007669"/>
    <property type="project" value="UniProtKB-KW"/>
</dbReference>
<comment type="caution">
    <text evidence="10">The sequence shown here is derived from an EMBL/GenBank/DDBJ whole genome shotgun (WGS) entry which is preliminary data.</text>
</comment>
<dbReference type="InterPro" id="IPR052282">
    <property type="entry name" value="Starch-active_LPMO"/>
</dbReference>
<evidence type="ECO:0000256" key="5">
    <source>
        <dbReference type="ARBA" id="ARBA00023180"/>
    </source>
</evidence>
<feature type="compositionally biased region" description="Low complexity" evidence="7">
    <location>
        <begin position="246"/>
        <end position="259"/>
    </location>
</feature>
<dbReference type="PANTHER" id="PTHR36575:SF2">
    <property type="entry name" value="CHITIN-BINDING TYPE-4 DOMAIN-CONTAINING PROTEIN-RELATED"/>
    <property type="match status" value="1"/>
</dbReference>
<evidence type="ECO:0000313" key="11">
    <source>
        <dbReference type="Proteomes" id="UP001149165"/>
    </source>
</evidence>
<feature type="region of interest" description="Disordered" evidence="7">
    <location>
        <begin position="196"/>
        <end position="259"/>
    </location>
</feature>
<dbReference type="AlphaFoldDB" id="A0A9W9FAV9"/>
<protein>
    <submittedName>
        <fullName evidence="10">Chitin binding protein</fullName>
    </submittedName>
</protein>
<keyword evidence="5" id="KW-0325">Glycoprotein</keyword>
<evidence type="ECO:0000256" key="3">
    <source>
        <dbReference type="ARBA" id="ARBA00023008"/>
    </source>
</evidence>
<keyword evidence="11" id="KW-1185">Reference proteome</keyword>
<keyword evidence="3" id="KW-0186">Copper</keyword>
<dbReference type="EMBL" id="JAPQKH010000005">
    <property type="protein sequence ID" value="KAJ5096788.1"/>
    <property type="molecule type" value="Genomic_DNA"/>
</dbReference>
<sequence length="312" mass="32514">MKQSTSFSFSAAALAALIPLVHAHGFVSSPTPRYPGSAFEAACGQQAYDTETSDVYGNIQAELQVAETQTDYHAASCNAWLCKGFKYADNNATYSYKAGETVDFDVTIHAPHTGIANVSVVDTASNTVIGDPLIYWSVYASVSTTIPANNTQFSVTIPEDLGGKCVSGGECVLQWYWYAESIDQTYESCVDFTVDGSGSGSGSDESSAVETSSAVSSETSALTETTTPVPAATSTSAPVETSVPVETSTAAETSATPDVVATTTFATRARESATPSADPSSVASTVPIPVNGSAEEKLSWIESVMKYLVNGN</sequence>
<dbReference type="Pfam" id="PF03067">
    <property type="entry name" value="LPMO_10"/>
    <property type="match status" value="1"/>
</dbReference>
<dbReference type="PANTHER" id="PTHR36575">
    <property type="entry name" value="BINDING PROTEIN, PUTATIVE (AFU_ORTHOLOGUE AFUA_1G14430)-RELATED"/>
    <property type="match status" value="1"/>
</dbReference>